<gene>
    <name evidence="1" type="ORF">LAESUDRAFT_710418</name>
</gene>
<dbReference type="EMBL" id="KV427606">
    <property type="protein sequence ID" value="KZT11877.1"/>
    <property type="molecule type" value="Genomic_DNA"/>
</dbReference>
<evidence type="ECO:0000313" key="1">
    <source>
        <dbReference type="EMBL" id="KZT11877.1"/>
    </source>
</evidence>
<dbReference type="AlphaFoldDB" id="A0A165HL94"/>
<sequence>MFTTCWDESRAACIPKVQCSTVRLTRNLPWPMGYTAAISKVLDDASVPNFIWGDVLNAIWGSAILPVSLGYIVPRDALETAISAIEKAGLPRCSCEESLHHAQPDNVLSLPVHFSVPTFCGVDLVYLCTHDLFIDLIPLTPRHPNPAGLECIQAKVNFRNPDFRLEGEEDDMHVLNVLTGPSLKALLLLLAALSPDNRRGFIFTFEYTLWMLHQDGKTLENPKSHSLEGYWVFMCNVMDGILTDRVLAVQQVEAEWREKLRL</sequence>
<dbReference type="Proteomes" id="UP000076871">
    <property type="component" value="Unassembled WGS sequence"/>
</dbReference>
<reference evidence="1 2" key="1">
    <citation type="journal article" date="2016" name="Mol. Biol. Evol.">
        <title>Comparative Genomics of Early-Diverging Mushroom-Forming Fungi Provides Insights into the Origins of Lignocellulose Decay Capabilities.</title>
        <authorList>
            <person name="Nagy L.G."/>
            <person name="Riley R."/>
            <person name="Tritt A."/>
            <person name="Adam C."/>
            <person name="Daum C."/>
            <person name="Floudas D."/>
            <person name="Sun H."/>
            <person name="Yadav J.S."/>
            <person name="Pangilinan J."/>
            <person name="Larsson K.H."/>
            <person name="Matsuura K."/>
            <person name="Barry K."/>
            <person name="Labutti K."/>
            <person name="Kuo R."/>
            <person name="Ohm R.A."/>
            <person name="Bhattacharya S.S."/>
            <person name="Shirouzu T."/>
            <person name="Yoshinaga Y."/>
            <person name="Martin F.M."/>
            <person name="Grigoriev I.V."/>
            <person name="Hibbett D.S."/>
        </authorList>
    </citation>
    <scope>NUCLEOTIDE SEQUENCE [LARGE SCALE GENOMIC DNA]</scope>
    <source>
        <strain evidence="1 2">93-53</strain>
    </source>
</reference>
<dbReference type="OrthoDB" id="4499271at2759"/>
<evidence type="ECO:0000313" key="2">
    <source>
        <dbReference type="Proteomes" id="UP000076871"/>
    </source>
</evidence>
<protein>
    <submittedName>
        <fullName evidence="1">Uncharacterized protein</fullName>
    </submittedName>
</protein>
<accession>A0A165HL94</accession>
<dbReference type="RefSeq" id="XP_040769525.1">
    <property type="nucleotide sequence ID" value="XM_040906764.1"/>
</dbReference>
<organism evidence="1 2">
    <name type="scientific">Laetiporus sulphureus 93-53</name>
    <dbReference type="NCBI Taxonomy" id="1314785"/>
    <lineage>
        <taxon>Eukaryota</taxon>
        <taxon>Fungi</taxon>
        <taxon>Dikarya</taxon>
        <taxon>Basidiomycota</taxon>
        <taxon>Agaricomycotina</taxon>
        <taxon>Agaricomycetes</taxon>
        <taxon>Polyporales</taxon>
        <taxon>Laetiporus</taxon>
    </lineage>
</organism>
<dbReference type="GeneID" id="63823793"/>
<proteinExistence type="predicted"/>
<keyword evidence="2" id="KW-1185">Reference proteome</keyword>
<dbReference type="InParanoid" id="A0A165HL94"/>
<name>A0A165HL94_9APHY</name>